<dbReference type="AlphaFoldDB" id="A0AAD7UZ10"/>
<dbReference type="InterPro" id="IPR000425">
    <property type="entry name" value="MIP"/>
</dbReference>
<dbReference type="RefSeq" id="XP_058339600.1">
    <property type="nucleotide sequence ID" value="XM_058489564.1"/>
</dbReference>
<keyword evidence="5 8" id="KW-1133">Transmembrane helix</keyword>
<keyword evidence="6 8" id="KW-0472">Membrane</keyword>
<dbReference type="EMBL" id="JARTCD010000057">
    <property type="protein sequence ID" value="KAJ8654686.1"/>
    <property type="molecule type" value="Genomic_DNA"/>
</dbReference>
<feature type="transmembrane region" description="Helical" evidence="8">
    <location>
        <begin position="235"/>
        <end position="257"/>
    </location>
</feature>
<name>A0AAD7UZ10_9FUNG</name>
<protein>
    <recommendedName>
        <fullName evidence="11">Aquaporin</fullName>
    </recommendedName>
</protein>
<evidence type="ECO:0000256" key="3">
    <source>
        <dbReference type="ARBA" id="ARBA00022448"/>
    </source>
</evidence>
<dbReference type="PANTHER" id="PTHR43829">
    <property type="entry name" value="AQUAPORIN OR AQUAGLYCEROPORIN RELATED"/>
    <property type="match status" value="1"/>
</dbReference>
<gene>
    <name evidence="9" type="ORF">O0I10_009576</name>
</gene>
<dbReference type="GO" id="GO:0005886">
    <property type="term" value="C:plasma membrane"/>
    <property type="evidence" value="ECO:0007669"/>
    <property type="project" value="TreeGrafter"/>
</dbReference>
<evidence type="ECO:0000313" key="10">
    <source>
        <dbReference type="Proteomes" id="UP001234581"/>
    </source>
</evidence>
<organism evidence="9 10">
    <name type="scientific">Lichtheimia ornata</name>
    <dbReference type="NCBI Taxonomy" id="688661"/>
    <lineage>
        <taxon>Eukaryota</taxon>
        <taxon>Fungi</taxon>
        <taxon>Fungi incertae sedis</taxon>
        <taxon>Mucoromycota</taxon>
        <taxon>Mucoromycotina</taxon>
        <taxon>Mucoromycetes</taxon>
        <taxon>Mucorales</taxon>
        <taxon>Lichtheimiaceae</taxon>
        <taxon>Lichtheimia</taxon>
    </lineage>
</organism>
<evidence type="ECO:0000256" key="6">
    <source>
        <dbReference type="ARBA" id="ARBA00023136"/>
    </source>
</evidence>
<comment type="caution">
    <text evidence="9">The sequence shown here is derived from an EMBL/GenBank/DDBJ whole genome shotgun (WGS) entry which is preliminary data.</text>
</comment>
<keyword evidence="10" id="KW-1185">Reference proteome</keyword>
<reference evidence="9 10" key="1">
    <citation type="submission" date="2023-03" db="EMBL/GenBank/DDBJ databases">
        <title>Genome sequence of Lichtheimia ornata CBS 291.66.</title>
        <authorList>
            <person name="Mohabir J.T."/>
            <person name="Shea T.P."/>
            <person name="Kurbessoian T."/>
            <person name="Berby B."/>
            <person name="Fontaine J."/>
            <person name="Livny J."/>
            <person name="Gnirke A."/>
            <person name="Stajich J.E."/>
            <person name="Cuomo C.A."/>
        </authorList>
    </citation>
    <scope>NUCLEOTIDE SEQUENCE [LARGE SCALE GENOMIC DNA]</scope>
    <source>
        <strain evidence="9">CBS 291.66</strain>
    </source>
</reference>
<evidence type="ECO:0000256" key="4">
    <source>
        <dbReference type="ARBA" id="ARBA00022692"/>
    </source>
</evidence>
<comment type="subcellular location">
    <subcellularLocation>
        <location evidence="1">Membrane</location>
        <topology evidence="1">Multi-pass membrane protein</topology>
    </subcellularLocation>
</comment>
<dbReference type="Pfam" id="PF00230">
    <property type="entry name" value="MIP"/>
    <property type="match status" value="1"/>
</dbReference>
<evidence type="ECO:0000313" key="9">
    <source>
        <dbReference type="EMBL" id="KAJ8654686.1"/>
    </source>
</evidence>
<feature type="transmembrane region" description="Helical" evidence="8">
    <location>
        <begin position="70"/>
        <end position="89"/>
    </location>
</feature>
<dbReference type="InterPro" id="IPR023271">
    <property type="entry name" value="Aquaporin-like"/>
</dbReference>
<evidence type="ECO:0000256" key="1">
    <source>
        <dbReference type="ARBA" id="ARBA00004141"/>
    </source>
</evidence>
<evidence type="ECO:0008006" key="11">
    <source>
        <dbReference type="Google" id="ProtNLM"/>
    </source>
</evidence>
<dbReference type="GO" id="GO:0015254">
    <property type="term" value="F:glycerol channel activity"/>
    <property type="evidence" value="ECO:0007669"/>
    <property type="project" value="TreeGrafter"/>
</dbReference>
<dbReference type="NCBIfam" id="TIGR00861">
    <property type="entry name" value="MIP"/>
    <property type="match status" value="1"/>
</dbReference>
<proteinExistence type="inferred from homology"/>
<evidence type="ECO:0000256" key="5">
    <source>
        <dbReference type="ARBA" id="ARBA00022989"/>
    </source>
</evidence>
<dbReference type="InterPro" id="IPR050363">
    <property type="entry name" value="MIP/Aquaporin"/>
</dbReference>
<dbReference type="InterPro" id="IPR022357">
    <property type="entry name" value="MIP_CS"/>
</dbReference>
<dbReference type="SUPFAM" id="SSF81338">
    <property type="entry name" value="Aquaporin-like"/>
    <property type="match status" value="1"/>
</dbReference>
<dbReference type="GO" id="GO:0015250">
    <property type="term" value="F:water channel activity"/>
    <property type="evidence" value="ECO:0007669"/>
    <property type="project" value="TreeGrafter"/>
</dbReference>
<dbReference type="Gene3D" id="1.20.1080.10">
    <property type="entry name" value="Glycerol uptake facilitator protein"/>
    <property type="match status" value="1"/>
</dbReference>
<feature type="transmembrane region" description="Helical" evidence="8">
    <location>
        <begin position="147"/>
        <end position="167"/>
    </location>
</feature>
<dbReference type="PRINTS" id="PR00783">
    <property type="entry name" value="MINTRINSICP"/>
</dbReference>
<evidence type="ECO:0000256" key="2">
    <source>
        <dbReference type="ARBA" id="ARBA00006175"/>
    </source>
</evidence>
<sequence>MVQSGCTLDNVIGWQKQYSPASSTLDEEREPLVAYNTPSGAPSNSPSRTLHGSSAFVERFRAFRYNNREFLAEFIGTLILILLTDGVAAEQTLGIGPRSWLTSSFGSGLAVLFAISVSGHISGAHINPAVTLTFWAFSGFPTRKLPVYFTAQFLGAFVGAAILYSVIYPALNEFDGGDRQILGEHGTAGIFATYPPLYVGYGAAVASEIVGTALLCLLIMVTGHPNNMPFHQSQGVFIACGLMTLSLGLGYTSGFSLNPARDFGPRLFTAVAGWGTGVFSIRNYYSFIPIFAPLIGGLIGGMTYTIFIDHA</sequence>
<dbReference type="PANTHER" id="PTHR43829:SF9">
    <property type="entry name" value="AQUAPORIN-9"/>
    <property type="match status" value="1"/>
</dbReference>
<dbReference type="GeneID" id="83216981"/>
<dbReference type="PROSITE" id="PS00221">
    <property type="entry name" value="MIP"/>
    <property type="match status" value="1"/>
</dbReference>
<feature type="transmembrane region" description="Helical" evidence="8">
    <location>
        <begin position="198"/>
        <end position="223"/>
    </location>
</feature>
<accession>A0AAD7UZ10</accession>
<keyword evidence="3 7" id="KW-0813">Transport</keyword>
<evidence type="ECO:0000256" key="8">
    <source>
        <dbReference type="SAM" id="Phobius"/>
    </source>
</evidence>
<feature type="transmembrane region" description="Helical" evidence="8">
    <location>
        <begin position="284"/>
        <end position="307"/>
    </location>
</feature>
<feature type="transmembrane region" description="Helical" evidence="8">
    <location>
        <begin position="109"/>
        <end position="135"/>
    </location>
</feature>
<keyword evidence="4 7" id="KW-0812">Transmembrane</keyword>
<comment type="similarity">
    <text evidence="2 7">Belongs to the MIP/aquaporin (TC 1.A.8) family.</text>
</comment>
<dbReference type="Proteomes" id="UP001234581">
    <property type="component" value="Unassembled WGS sequence"/>
</dbReference>
<evidence type="ECO:0000256" key="7">
    <source>
        <dbReference type="RuleBase" id="RU000477"/>
    </source>
</evidence>